<sequence length="90" mass="10204">MSSEEASTEDSVDSFSEVCSLDDDFARMYFLSASSDEEVTDDEVNSNVWSEIESESDGEFLEDHGTVEQVTPTSEDDTINPIDCYRHFYH</sequence>
<gene>
    <name evidence="2" type="ORF">UXM345_LOCUS6466</name>
    <name evidence="1" type="ORF">XDN619_LOCUS8749</name>
</gene>
<name>A0A816PTB1_9BILA</name>
<comment type="caution">
    <text evidence="1">The sequence shown here is derived from an EMBL/GenBank/DDBJ whole genome shotgun (WGS) entry which is preliminary data.</text>
</comment>
<dbReference type="AlphaFoldDB" id="A0A816PTB1"/>
<accession>A0A816PTB1</accession>
<evidence type="ECO:0000313" key="2">
    <source>
        <dbReference type="EMBL" id="CAF3828832.1"/>
    </source>
</evidence>
<proteinExistence type="predicted"/>
<dbReference type="Proteomes" id="UP000663887">
    <property type="component" value="Unassembled WGS sequence"/>
</dbReference>
<reference evidence="1" key="1">
    <citation type="submission" date="2021-02" db="EMBL/GenBank/DDBJ databases">
        <authorList>
            <person name="Nowell W R."/>
        </authorList>
    </citation>
    <scope>NUCLEOTIDE SEQUENCE</scope>
</reference>
<protein>
    <submittedName>
        <fullName evidence="1">Uncharacterized protein</fullName>
    </submittedName>
</protein>
<dbReference type="EMBL" id="CAJOBF010000514">
    <property type="protein sequence ID" value="CAF3828832.1"/>
    <property type="molecule type" value="Genomic_DNA"/>
</dbReference>
<evidence type="ECO:0000313" key="3">
    <source>
        <dbReference type="Proteomes" id="UP000663887"/>
    </source>
</evidence>
<organism evidence="1 3">
    <name type="scientific">Rotaria magnacalcarata</name>
    <dbReference type="NCBI Taxonomy" id="392030"/>
    <lineage>
        <taxon>Eukaryota</taxon>
        <taxon>Metazoa</taxon>
        <taxon>Spiralia</taxon>
        <taxon>Gnathifera</taxon>
        <taxon>Rotifera</taxon>
        <taxon>Eurotatoria</taxon>
        <taxon>Bdelloidea</taxon>
        <taxon>Philodinida</taxon>
        <taxon>Philodinidae</taxon>
        <taxon>Rotaria</taxon>
    </lineage>
</organism>
<dbReference type="EMBL" id="CAJNRG010002877">
    <property type="protein sequence ID" value="CAF2052213.1"/>
    <property type="molecule type" value="Genomic_DNA"/>
</dbReference>
<evidence type="ECO:0000313" key="1">
    <source>
        <dbReference type="EMBL" id="CAF2052213.1"/>
    </source>
</evidence>
<dbReference type="Proteomes" id="UP000663842">
    <property type="component" value="Unassembled WGS sequence"/>
</dbReference>